<sequence length="272" mass="30901">MSFAMLMCLSCVLLLAYLISSRASTPQPTGGQQTIGRTVTESHDYAEGFNICFPGYFNSIMAPPKYAHSWISFGIRVNSMLAPLNDSFLSYSYCIPDSQNNPLLSLLHQYCHHLLKTSLSTTTLSSNPSSPSSPPQSHLWLNWDVIICRPLSSADGSGWIYVFREGRFVYKVGRTNNVARRAREWKYTCRAYPQIWLAAFRTPYAHRTERLVHVALEAICDSRPRIRCACQKTHIEKFVFKGQRDVVEQIIMSTIVFVIATVHQQYSNNVCD</sequence>
<organism evidence="1 2">
    <name type="scientific">Lentinula aff. lateritia</name>
    <dbReference type="NCBI Taxonomy" id="2804960"/>
    <lineage>
        <taxon>Eukaryota</taxon>
        <taxon>Fungi</taxon>
        <taxon>Dikarya</taxon>
        <taxon>Basidiomycota</taxon>
        <taxon>Agaricomycotina</taxon>
        <taxon>Agaricomycetes</taxon>
        <taxon>Agaricomycetidae</taxon>
        <taxon>Agaricales</taxon>
        <taxon>Marasmiineae</taxon>
        <taxon>Omphalotaceae</taxon>
        <taxon>Lentinula</taxon>
    </lineage>
</organism>
<keyword evidence="2" id="KW-1185">Reference proteome</keyword>
<protein>
    <submittedName>
        <fullName evidence="1">Uncharacterized protein</fullName>
    </submittedName>
</protein>
<evidence type="ECO:0000313" key="2">
    <source>
        <dbReference type="Proteomes" id="UP001163835"/>
    </source>
</evidence>
<dbReference type="EMBL" id="MU795108">
    <property type="protein sequence ID" value="KAJ3810307.1"/>
    <property type="molecule type" value="Genomic_DNA"/>
</dbReference>
<comment type="caution">
    <text evidence="1">The sequence shown here is derived from an EMBL/GenBank/DDBJ whole genome shotgun (WGS) entry which is preliminary data.</text>
</comment>
<gene>
    <name evidence="1" type="ORF">F5876DRAFT_76886</name>
</gene>
<accession>A0ACC1U0H6</accession>
<name>A0ACC1U0H6_9AGAR</name>
<dbReference type="Proteomes" id="UP001163835">
    <property type="component" value="Unassembled WGS sequence"/>
</dbReference>
<evidence type="ECO:0000313" key="1">
    <source>
        <dbReference type="EMBL" id="KAJ3810307.1"/>
    </source>
</evidence>
<proteinExistence type="predicted"/>
<reference evidence="1" key="1">
    <citation type="submission" date="2022-09" db="EMBL/GenBank/DDBJ databases">
        <title>A Global Phylogenomic Analysis of the Shiitake Genus Lentinula.</title>
        <authorList>
            <consortium name="DOE Joint Genome Institute"/>
            <person name="Sierra-Patev S."/>
            <person name="Min B."/>
            <person name="Naranjo-Ortiz M."/>
            <person name="Looney B."/>
            <person name="Konkel Z."/>
            <person name="Slot J.C."/>
            <person name="Sakamoto Y."/>
            <person name="Steenwyk J.L."/>
            <person name="Rokas A."/>
            <person name="Carro J."/>
            <person name="Camarero S."/>
            <person name="Ferreira P."/>
            <person name="Molpeceres G."/>
            <person name="Ruiz-Duenas F.J."/>
            <person name="Serrano A."/>
            <person name="Henrissat B."/>
            <person name="Drula E."/>
            <person name="Hughes K.W."/>
            <person name="Mata J.L."/>
            <person name="Ishikawa N.K."/>
            <person name="Vargas-Isla R."/>
            <person name="Ushijima S."/>
            <person name="Smith C.A."/>
            <person name="Ahrendt S."/>
            <person name="Andreopoulos W."/>
            <person name="He G."/>
            <person name="Labutti K."/>
            <person name="Lipzen A."/>
            <person name="Ng V."/>
            <person name="Riley R."/>
            <person name="Sandor L."/>
            <person name="Barry K."/>
            <person name="Martinez A.T."/>
            <person name="Xiao Y."/>
            <person name="Gibbons J.G."/>
            <person name="Terashima K."/>
            <person name="Grigoriev I.V."/>
            <person name="Hibbett D.S."/>
        </authorList>
    </citation>
    <scope>NUCLEOTIDE SEQUENCE</scope>
    <source>
        <strain evidence="1">TMI1499</strain>
    </source>
</reference>